<dbReference type="InterPro" id="IPR008462">
    <property type="entry name" value="CsbD"/>
</dbReference>
<proteinExistence type="inferred from homology"/>
<keyword evidence="4" id="KW-1185">Reference proteome</keyword>
<evidence type="ECO:0000259" key="2">
    <source>
        <dbReference type="Pfam" id="PF05532"/>
    </source>
</evidence>
<evidence type="ECO:0000313" key="4">
    <source>
        <dbReference type="Proteomes" id="UP000199758"/>
    </source>
</evidence>
<dbReference type="SUPFAM" id="SSF69047">
    <property type="entry name" value="Hypothetical protein YjbJ"/>
    <property type="match status" value="1"/>
</dbReference>
<dbReference type="EMBL" id="FQWZ01000002">
    <property type="protein sequence ID" value="SHG67468.1"/>
    <property type="molecule type" value="Genomic_DNA"/>
</dbReference>
<dbReference type="OrthoDB" id="9796058at2"/>
<name>A0A1M5LQZ8_9GAMM</name>
<sequence length="63" mass="6922">MDKHQIQGKAKQVIGAARQKTGELIDNKEMQAKGGAQRVEGKIQEGYGKTKEAVKDGVRKLDQ</sequence>
<dbReference type="Proteomes" id="UP000199758">
    <property type="component" value="Unassembled WGS sequence"/>
</dbReference>
<gene>
    <name evidence="3" type="ORF">SAMN04488068_1044</name>
</gene>
<accession>A0A1M5LQZ8</accession>
<evidence type="ECO:0000313" key="3">
    <source>
        <dbReference type="EMBL" id="SHG67468.1"/>
    </source>
</evidence>
<dbReference type="RefSeq" id="WP_072895476.1">
    <property type="nucleotide sequence ID" value="NZ_FQWZ01000002.1"/>
</dbReference>
<dbReference type="Gene3D" id="1.10.1470.10">
    <property type="entry name" value="YjbJ"/>
    <property type="match status" value="1"/>
</dbReference>
<protein>
    <submittedName>
        <fullName evidence="3">Uncharacterized conserved protein YjbJ, UPF0337 family</fullName>
    </submittedName>
</protein>
<feature type="domain" description="CsbD-like" evidence="2">
    <location>
        <begin position="5"/>
        <end position="56"/>
    </location>
</feature>
<comment type="similarity">
    <text evidence="1">Belongs to the UPF0337 (CsbD) family.</text>
</comment>
<dbReference type="STRING" id="490188.SAMN04488068_1044"/>
<evidence type="ECO:0000256" key="1">
    <source>
        <dbReference type="ARBA" id="ARBA00009129"/>
    </source>
</evidence>
<reference evidence="3 4" key="1">
    <citation type="submission" date="2016-11" db="EMBL/GenBank/DDBJ databases">
        <authorList>
            <person name="Jaros S."/>
            <person name="Januszkiewicz K."/>
            <person name="Wedrychowicz H."/>
        </authorList>
    </citation>
    <scope>NUCLEOTIDE SEQUENCE [LARGE SCALE GENOMIC DNA]</scope>
    <source>
        <strain evidence="3 4">CGMCC 1.7049</strain>
    </source>
</reference>
<dbReference type="InterPro" id="IPR036629">
    <property type="entry name" value="YjbJ_sf"/>
</dbReference>
<organism evidence="3 4">
    <name type="scientific">Hydrocarboniphaga daqingensis</name>
    <dbReference type="NCBI Taxonomy" id="490188"/>
    <lineage>
        <taxon>Bacteria</taxon>
        <taxon>Pseudomonadati</taxon>
        <taxon>Pseudomonadota</taxon>
        <taxon>Gammaproteobacteria</taxon>
        <taxon>Nevskiales</taxon>
        <taxon>Nevskiaceae</taxon>
        <taxon>Hydrocarboniphaga</taxon>
    </lineage>
</organism>
<dbReference type="Pfam" id="PF05532">
    <property type="entry name" value="CsbD"/>
    <property type="match status" value="1"/>
</dbReference>
<dbReference type="AlphaFoldDB" id="A0A1M5LQZ8"/>